<keyword evidence="1" id="KW-1133">Transmembrane helix</keyword>
<feature type="transmembrane region" description="Helical" evidence="1">
    <location>
        <begin position="7"/>
        <end position="23"/>
    </location>
</feature>
<sequence>MRKNQVILYLVLLELCIFGLYYQDPKIMNAIQYNFAWNGTLMSQLTIIFLSCLEVLIILIPINDIWQLENMIRPRVNNVKYYWLAFKRIAPNFIILVVINLVMSLAIKQNFVIGDLRILVTTLMSLMITLNFRTHKYIFFEMLCMTMVVRIGFSLLN</sequence>
<evidence type="ECO:0000256" key="1">
    <source>
        <dbReference type="SAM" id="Phobius"/>
    </source>
</evidence>
<comment type="caution">
    <text evidence="2">The sequence shown here is derived from an EMBL/GenBank/DDBJ whole genome shotgun (WGS) entry which is preliminary data.</text>
</comment>
<protein>
    <submittedName>
        <fullName evidence="2">Uncharacterized protein</fullName>
    </submittedName>
</protein>
<gene>
    <name evidence="2" type="ORF">N0K80_05800</name>
</gene>
<feature type="transmembrane region" description="Helical" evidence="1">
    <location>
        <begin position="81"/>
        <end position="105"/>
    </location>
</feature>
<feature type="transmembrane region" description="Helical" evidence="1">
    <location>
        <begin position="111"/>
        <end position="130"/>
    </location>
</feature>
<keyword evidence="1" id="KW-0472">Membrane</keyword>
<feature type="transmembrane region" description="Helical" evidence="1">
    <location>
        <begin position="35"/>
        <end position="60"/>
    </location>
</feature>
<dbReference type="Proteomes" id="UP001081467">
    <property type="component" value="Unassembled WGS sequence"/>
</dbReference>
<accession>A0ABT4JNH4</accession>
<proteinExistence type="predicted"/>
<keyword evidence="1" id="KW-0812">Transmembrane</keyword>
<evidence type="ECO:0000313" key="2">
    <source>
        <dbReference type="EMBL" id="MCZ2491670.1"/>
    </source>
</evidence>
<organism evidence="2 3">
    <name type="scientific">Dellaglioa carnosa</name>
    <dbReference type="NCBI Taxonomy" id="2995136"/>
    <lineage>
        <taxon>Bacteria</taxon>
        <taxon>Bacillati</taxon>
        <taxon>Bacillota</taxon>
        <taxon>Bacilli</taxon>
        <taxon>Lactobacillales</taxon>
        <taxon>Lactobacillaceae</taxon>
        <taxon>Dellaglioa</taxon>
    </lineage>
</organism>
<dbReference type="EMBL" id="JANXLI010000004">
    <property type="protein sequence ID" value="MCZ2491670.1"/>
    <property type="molecule type" value="Genomic_DNA"/>
</dbReference>
<dbReference type="RefSeq" id="WP_269024098.1">
    <property type="nucleotide sequence ID" value="NZ_JANXKW010000004.1"/>
</dbReference>
<evidence type="ECO:0000313" key="3">
    <source>
        <dbReference type="Proteomes" id="UP001081467"/>
    </source>
</evidence>
<reference evidence="2" key="1">
    <citation type="submission" date="2022-09" db="EMBL/GenBank/DDBJ databases">
        <title>Diversity of Dellaglioa algida.</title>
        <authorList>
            <person name="Matthias E."/>
            <person name="Werum V."/>
        </authorList>
    </citation>
    <scope>NUCLEOTIDE SEQUENCE</scope>
    <source>
        <strain evidence="2">TMW 2.2523</strain>
    </source>
</reference>
<keyword evidence="3" id="KW-1185">Reference proteome</keyword>
<feature type="transmembrane region" description="Helical" evidence="1">
    <location>
        <begin position="137"/>
        <end position="156"/>
    </location>
</feature>
<name>A0ABT4JNH4_9LACO</name>